<dbReference type="STRING" id="1420583.V473_20435"/>
<dbReference type="PANTHER" id="PTHR43802">
    <property type="entry name" value="ENOYL-COA HYDRATASE"/>
    <property type="match status" value="1"/>
</dbReference>
<evidence type="ECO:0000313" key="2">
    <source>
        <dbReference type="EMBL" id="KMS53320.1"/>
    </source>
</evidence>
<dbReference type="AlphaFoldDB" id="A0A0J8AE66"/>
<evidence type="ECO:0000256" key="1">
    <source>
        <dbReference type="ARBA" id="ARBA00005254"/>
    </source>
</evidence>
<comment type="caution">
    <text evidence="2">The sequence shown here is derived from an EMBL/GenBank/DDBJ whole genome shotgun (WGS) entry which is preliminary data.</text>
</comment>
<dbReference type="InterPro" id="IPR029045">
    <property type="entry name" value="ClpP/crotonase-like_dom_sf"/>
</dbReference>
<dbReference type="Gene3D" id="3.90.226.10">
    <property type="entry name" value="2-enoyl-CoA Hydratase, Chain A, domain 1"/>
    <property type="match status" value="1"/>
</dbReference>
<dbReference type="Pfam" id="PF00378">
    <property type="entry name" value="ECH_1"/>
    <property type="match status" value="1"/>
</dbReference>
<keyword evidence="3" id="KW-1185">Reference proteome</keyword>
<accession>A0A0J8AE66</accession>
<dbReference type="SUPFAM" id="SSF52096">
    <property type="entry name" value="ClpP/crotonase"/>
    <property type="match status" value="1"/>
</dbReference>
<dbReference type="EMBL" id="JACT01000005">
    <property type="protein sequence ID" value="KMS53320.1"/>
    <property type="molecule type" value="Genomic_DNA"/>
</dbReference>
<gene>
    <name evidence="2" type="ORF">V473_20435</name>
</gene>
<dbReference type="RefSeq" id="WP_066608557.1">
    <property type="nucleotide sequence ID" value="NZ_KQ130436.1"/>
</dbReference>
<dbReference type="PATRIC" id="fig|1420583.3.peg.3896"/>
<protein>
    <submittedName>
        <fullName evidence="2">Enoyl-CoA hydratase</fullName>
    </submittedName>
</protein>
<comment type="similarity">
    <text evidence="1">Belongs to the enoyl-CoA hydratase/isomerase family.</text>
</comment>
<dbReference type="GO" id="GO:0003824">
    <property type="term" value="F:catalytic activity"/>
    <property type="evidence" value="ECO:0007669"/>
    <property type="project" value="UniProtKB-ARBA"/>
</dbReference>
<dbReference type="PANTHER" id="PTHR43802:SF1">
    <property type="entry name" value="IP11341P-RELATED"/>
    <property type="match status" value="1"/>
</dbReference>
<evidence type="ECO:0000313" key="3">
    <source>
        <dbReference type="Proteomes" id="UP000052232"/>
    </source>
</evidence>
<name>A0A0J8AE66_9SPHN</name>
<organism evidence="2 3">
    <name type="scientific">Sphingobium cupriresistens LL01</name>
    <dbReference type="NCBI Taxonomy" id="1420583"/>
    <lineage>
        <taxon>Bacteria</taxon>
        <taxon>Pseudomonadati</taxon>
        <taxon>Pseudomonadota</taxon>
        <taxon>Alphaproteobacteria</taxon>
        <taxon>Sphingomonadales</taxon>
        <taxon>Sphingomonadaceae</taxon>
        <taxon>Sphingobium</taxon>
    </lineage>
</organism>
<dbReference type="CDD" id="cd06558">
    <property type="entry name" value="crotonase-like"/>
    <property type="match status" value="1"/>
</dbReference>
<proteinExistence type="inferred from homology"/>
<sequence length="264" mass="29428">MEYETIIVTKADHVATVTINRPDAMNSFTKRMLEEFDYLWKDMSDDDDVHCVVLRAAKGRAFSTGVDVKQSQTPEGKIMHDNIWTARDPGEFLGPKANRCWKPVVCAVHGMAAGGAFYWINESDIIICSEEATFFDPHVTYGMTSALEPIGATYRMPLGDVLRMALLGNDERIGAETAKRIGLVTEIVTLDRLWDRADELGRQIAAKPPAATQGTVRAIWESLDQTRAGALQTGLKYCFLGNPIGTAQVDRWAIMNNSKKWEVR</sequence>
<dbReference type="Proteomes" id="UP000052232">
    <property type="component" value="Unassembled WGS sequence"/>
</dbReference>
<reference evidence="2 3" key="1">
    <citation type="journal article" date="2015" name="G3 (Bethesda)">
        <title>Insights into Ongoing Evolution of the Hexachlorocyclohexane Catabolic Pathway from Comparative Genomics of Ten Sphingomonadaceae Strains.</title>
        <authorList>
            <person name="Pearce S.L."/>
            <person name="Oakeshott J.G."/>
            <person name="Pandey G."/>
        </authorList>
    </citation>
    <scope>NUCLEOTIDE SEQUENCE [LARGE SCALE GENOMIC DNA]</scope>
    <source>
        <strain evidence="2 3">LL01</strain>
    </source>
</reference>
<dbReference type="InterPro" id="IPR001753">
    <property type="entry name" value="Enoyl-CoA_hydra/iso"/>
</dbReference>